<dbReference type="PROSITE" id="PS51841">
    <property type="entry name" value="LTD"/>
    <property type="match status" value="1"/>
</dbReference>
<organism evidence="2">
    <name type="scientific">marine metagenome</name>
    <dbReference type="NCBI Taxonomy" id="408172"/>
    <lineage>
        <taxon>unclassified sequences</taxon>
        <taxon>metagenomes</taxon>
        <taxon>ecological metagenomes</taxon>
    </lineage>
</organism>
<name>A0A382TSB5_9ZZZZ</name>
<accession>A0A382TSB5</accession>
<dbReference type="InterPro" id="IPR001322">
    <property type="entry name" value="Lamin_tail_dom"/>
</dbReference>
<reference evidence="2" key="1">
    <citation type="submission" date="2018-05" db="EMBL/GenBank/DDBJ databases">
        <authorList>
            <person name="Lanie J.A."/>
            <person name="Ng W.-L."/>
            <person name="Kazmierczak K.M."/>
            <person name="Andrzejewski T.M."/>
            <person name="Davidsen T.M."/>
            <person name="Wayne K.J."/>
            <person name="Tettelin H."/>
            <person name="Glass J.I."/>
            <person name="Rusch D."/>
            <person name="Podicherti R."/>
            <person name="Tsui H.-C.T."/>
            <person name="Winkler M.E."/>
        </authorList>
    </citation>
    <scope>NUCLEOTIDE SEQUENCE</scope>
</reference>
<dbReference type="Pfam" id="PF00932">
    <property type="entry name" value="LTD"/>
    <property type="match status" value="1"/>
</dbReference>
<evidence type="ECO:0000259" key="1">
    <source>
        <dbReference type="PROSITE" id="PS51841"/>
    </source>
</evidence>
<feature type="non-terminal residue" evidence="2">
    <location>
        <position position="299"/>
    </location>
</feature>
<proteinExistence type="predicted"/>
<evidence type="ECO:0000313" key="2">
    <source>
        <dbReference type="EMBL" id="SVD24964.1"/>
    </source>
</evidence>
<sequence>NRQFVVIFHELLHYGVESTDYVTFEVIFDEETSNIIVQYLDVVGSGSNHDYGSGSSVGIENADGSDGLQVSYYQNSILDSMVIMFVAPSTSSETTTELFFSEYGEGSSQTKWLELYNPTEDTLDLSDYTVSIFRNGSSSADYSHSFVGELLPAETFVVTREEANSTVKTYADTVLANGNSTALSFNGNDALALLKAHEVGTGYDTLDIIGVIGVDPGASWSVYSADTSGSTKDHTLTRDSIVTTGNTNWTEAGGTSATAGEWVIHPLDHFDNIGGHPDDPFRCYNNALTFTFYTGSWGE</sequence>
<protein>
    <recommendedName>
        <fullName evidence="1">LTD domain-containing protein</fullName>
    </recommendedName>
</protein>
<dbReference type="EMBL" id="UINC01138797">
    <property type="protein sequence ID" value="SVD24964.1"/>
    <property type="molecule type" value="Genomic_DNA"/>
</dbReference>
<gene>
    <name evidence="2" type="ORF">METZ01_LOCUS377818</name>
</gene>
<dbReference type="AlphaFoldDB" id="A0A382TSB5"/>
<feature type="non-terminal residue" evidence="2">
    <location>
        <position position="1"/>
    </location>
</feature>
<feature type="domain" description="LTD" evidence="1">
    <location>
        <begin position="85"/>
        <end position="215"/>
    </location>
</feature>